<accession>A0ABS7GGD5</accession>
<dbReference type="CDD" id="cd03221">
    <property type="entry name" value="ABCF_EF-3"/>
    <property type="match status" value="2"/>
</dbReference>
<dbReference type="RefSeq" id="WP_220252090.1">
    <property type="nucleotide sequence ID" value="NZ_JAICCF010000004.1"/>
</dbReference>
<dbReference type="InterPro" id="IPR032781">
    <property type="entry name" value="ABC_tran_Xtn"/>
</dbReference>
<protein>
    <submittedName>
        <fullName evidence="5">ABC-F family ATP-binding cassette domain-containing protein</fullName>
    </submittedName>
</protein>
<dbReference type="Gene3D" id="3.40.50.300">
    <property type="entry name" value="P-loop containing nucleotide triphosphate hydrolases"/>
    <property type="match status" value="2"/>
</dbReference>
<keyword evidence="1" id="KW-0547">Nucleotide-binding</keyword>
<dbReference type="Proteomes" id="UP000812961">
    <property type="component" value="Unassembled WGS sequence"/>
</dbReference>
<reference evidence="5 6" key="1">
    <citation type="submission" date="2021-08" db="EMBL/GenBank/DDBJ databases">
        <title>The genome sequence of Chitinophaga sp. B61.</title>
        <authorList>
            <person name="Zhang X."/>
        </authorList>
    </citation>
    <scope>NUCLEOTIDE SEQUENCE [LARGE SCALE GENOMIC DNA]</scope>
    <source>
        <strain evidence="5 6">B61</strain>
    </source>
</reference>
<dbReference type="Pfam" id="PF12848">
    <property type="entry name" value="ABC_tran_Xtn"/>
    <property type="match status" value="1"/>
</dbReference>
<evidence type="ECO:0000259" key="4">
    <source>
        <dbReference type="PROSITE" id="PS50893"/>
    </source>
</evidence>
<dbReference type="InterPro" id="IPR037118">
    <property type="entry name" value="Val-tRNA_synth_C_sf"/>
</dbReference>
<dbReference type="Pfam" id="PF16326">
    <property type="entry name" value="ABC_tran_CTD"/>
    <property type="match status" value="1"/>
</dbReference>
<organism evidence="5 6">
    <name type="scientific">Chitinophaga rhizophila</name>
    <dbReference type="NCBI Taxonomy" id="2866212"/>
    <lineage>
        <taxon>Bacteria</taxon>
        <taxon>Pseudomonadati</taxon>
        <taxon>Bacteroidota</taxon>
        <taxon>Chitinophagia</taxon>
        <taxon>Chitinophagales</taxon>
        <taxon>Chitinophagaceae</taxon>
        <taxon>Chitinophaga</taxon>
    </lineage>
</organism>
<feature type="domain" description="ABC transporter" evidence="4">
    <location>
        <begin position="3"/>
        <end position="256"/>
    </location>
</feature>
<dbReference type="InterPro" id="IPR032524">
    <property type="entry name" value="ABC_tran_C"/>
</dbReference>
<dbReference type="PANTHER" id="PTHR42855:SF2">
    <property type="entry name" value="DRUG RESISTANCE ABC TRANSPORTER,ATP-BINDING PROTEIN"/>
    <property type="match status" value="1"/>
</dbReference>
<name>A0ABS7GGD5_9BACT</name>
<dbReference type="PROSITE" id="PS00211">
    <property type="entry name" value="ABC_TRANSPORTER_1"/>
    <property type="match status" value="2"/>
</dbReference>
<dbReference type="InterPro" id="IPR027417">
    <property type="entry name" value="P-loop_NTPase"/>
</dbReference>
<dbReference type="PROSITE" id="PS50893">
    <property type="entry name" value="ABC_TRANSPORTER_2"/>
    <property type="match status" value="2"/>
</dbReference>
<keyword evidence="2 5" id="KW-0067">ATP-binding</keyword>
<dbReference type="PANTHER" id="PTHR42855">
    <property type="entry name" value="ABC TRANSPORTER ATP-BINDING SUBUNIT"/>
    <property type="match status" value="1"/>
</dbReference>
<proteinExistence type="predicted"/>
<comment type="caution">
    <text evidence="5">The sequence shown here is derived from an EMBL/GenBank/DDBJ whole genome shotgun (WGS) entry which is preliminary data.</text>
</comment>
<dbReference type="InterPro" id="IPR003439">
    <property type="entry name" value="ABC_transporter-like_ATP-bd"/>
</dbReference>
<evidence type="ECO:0000256" key="3">
    <source>
        <dbReference type="SAM" id="MobiDB-lite"/>
    </source>
</evidence>
<dbReference type="EMBL" id="JAICCF010000004">
    <property type="protein sequence ID" value="MBW8686756.1"/>
    <property type="molecule type" value="Genomic_DNA"/>
</dbReference>
<dbReference type="Pfam" id="PF00005">
    <property type="entry name" value="ABC_tran"/>
    <property type="match status" value="2"/>
</dbReference>
<sequence length="665" mass="75738">MLIALQDITFEFGARVIVEDSSWHIVPGDRVGLIGLNGTGKSTILRVINGEYTVSKGSVNKIKNLSLGFFNQDLLSFESDESILNVGMTAFEAALKLEKDIERITKELETNEAEALLMEYADKLHEFEALDGYNIRHKTAQVLEGLGFSTADLERPYSQFSGGWRMRVLLAKLILQQPDVLMLDEPTNHLDLPSIEWLEKYLLSYNGAVIIVSHDRFFLDRMVNKIVELYQQQLHHYAGNYEDYEQEKDLRREMQQRAYENQQDYIRQQERFIERFKAKASKAAQAQSIAKRLDRLERVEQVDNGPSKIRINFTPDRMPGKIITTLNNVTKKFGKLTILENASAEINRGDKIALIGANGKGKSTLLRVIAGVEPMEGERIGGHNVVPSFYAQHQLESLDLGSEILDELKNFGSGRTEVELRALLGCFLFTGDDVYKKIKILSGGEKARVALAKTIISQANFLLLDEPTNHLDMNSVQMLIDALAQYDGTYVLVSHDRYFVSQTANKIWEIVDGEIKEFKGTYAEWEDFKKRQAEAAKLAAGDKGGNESKKKEVKTERPANNNNNNGNSAKKDSTTAAPQQKNVPFDKEKQKELQKYKRQFQQLEEQLAKMNEKKAGIETSMNNPDVYADRKKFQQLESEYNQLSKELKQVTEEYEKVFEKLMELE</sequence>
<evidence type="ECO:0000313" key="5">
    <source>
        <dbReference type="EMBL" id="MBW8686756.1"/>
    </source>
</evidence>
<dbReference type="GO" id="GO:0005524">
    <property type="term" value="F:ATP binding"/>
    <property type="evidence" value="ECO:0007669"/>
    <property type="project" value="UniProtKB-KW"/>
</dbReference>
<dbReference type="InterPro" id="IPR017871">
    <property type="entry name" value="ABC_transporter-like_CS"/>
</dbReference>
<feature type="domain" description="ABC transporter" evidence="4">
    <location>
        <begin position="324"/>
        <end position="537"/>
    </location>
</feature>
<feature type="region of interest" description="Disordered" evidence="3">
    <location>
        <begin position="537"/>
        <end position="591"/>
    </location>
</feature>
<evidence type="ECO:0000313" key="6">
    <source>
        <dbReference type="Proteomes" id="UP000812961"/>
    </source>
</evidence>
<gene>
    <name evidence="5" type="ORF">K1Y79_20625</name>
</gene>
<dbReference type="SUPFAM" id="SSF52540">
    <property type="entry name" value="P-loop containing nucleoside triphosphate hydrolases"/>
    <property type="match status" value="2"/>
</dbReference>
<dbReference type="InterPro" id="IPR003593">
    <property type="entry name" value="AAA+_ATPase"/>
</dbReference>
<dbReference type="Gene3D" id="1.10.287.380">
    <property type="entry name" value="Valyl-tRNA synthetase, C-terminal domain"/>
    <property type="match status" value="1"/>
</dbReference>
<keyword evidence="6" id="KW-1185">Reference proteome</keyword>
<evidence type="ECO:0000256" key="2">
    <source>
        <dbReference type="ARBA" id="ARBA00022840"/>
    </source>
</evidence>
<evidence type="ECO:0000256" key="1">
    <source>
        <dbReference type="ARBA" id="ARBA00022741"/>
    </source>
</evidence>
<feature type="compositionally biased region" description="Basic and acidic residues" evidence="3">
    <location>
        <begin position="544"/>
        <end position="557"/>
    </location>
</feature>
<dbReference type="InterPro" id="IPR051309">
    <property type="entry name" value="ABCF_ATPase"/>
</dbReference>
<dbReference type="SMART" id="SM00382">
    <property type="entry name" value="AAA"/>
    <property type="match status" value="2"/>
</dbReference>